<keyword evidence="3" id="KW-1133">Transmembrane helix</keyword>
<keyword evidence="3" id="KW-0812">Transmembrane</keyword>
<dbReference type="AlphaFoldDB" id="A0A7S2U4Q3"/>
<reference evidence="4" key="1">
    <citation type="submission" date="2021-01" db="EMBL/GenBank/DDBJ databases">
        <authorList>
            <person name="Corre E."/>
            <person name="Pelletier E."/>
            <person name="Niang G."/>
            <person name="Scheremetjew M."/>
            <person name="Finn R."/>
            <person name="Kale V."/>
            <person name="Holt S."/>
            <person name="Cochrane G."/>
            <person name="Meng A."/>
            <person name="Brown T."/>
            <person name="Cohen L."/>
        </authorList>
    </citation>
    <scope>NUCLEOTIDE SEQUENCE</scope>
    <source>
        <strain evidence="4">CCMP2084</strain>
    </source>
</reference>
<feature type="transmembrane region" description="Helical" evidence="3">
    <location>
        <begin position="40"/>
        <end position="59"/>
    </location>
</feature>
<sequence length="436" mass="47998">MSSNKMTVEIQKAEPSAPPAQKRSMAARAGSTAWAYRKPLAMVGIGYLAFVTVTTPWLFSDFKQTPDHEKAVDELAVEIDELSGEVDELTVLVDNITAVVNELQAVVDVLQDENDVLTSLNDDLVELNDQFSEENQQLNESVETFTQLNIQLAKDTAAFIIQNQQLNKTIQELNVLNVQLEANVATLNASLQVLETQEQALKTENEALLEELAILQNRTAALNALIPPLQKQADALAANVTLLQTQNAQLQAEADKLGETVTFLDDESDGSQEVYDQLAADLADSIADNRNLLIGRTRYAKEQRVTSWDCDFASRFGSRAFMENVTAPVGDTDYPEVIDYLDGRVLDQICAQKVNFENFLVSVIMPPGSTTAAAITFNELSEGVDIYINDASVHYFDNAVTGVGFANSTGVTQIEWADASYVCDNLPVSRKFVYFF</sequence>
<evidence type="ECO:0000313" key="4">
    <source>
        <dbReference type="EMBL" id="CAD9808393.1"/>
    </source>
</evidence>
<gene>
    <name evidence="4" type="ORF">ASEP1449_LOCUS215</name>
</gene>
<feature type="region of interest" description="Disordered" evidence="2">
    <location>
        <begin position="1"/>
        <end position="23"/>
    </location>
</feature>
<accession>A0A7S2U4Q3</accession>
<name>A0A7S2U4Q3_9STRA</name>
<keyword evidence="3" id="KW-0472">Membrane</keyword>
<keyword evidence="1" id="KW-0175">Coiled coil</keyword>
<evidence type="ECO:0000256" key="2">
    <source>
        <dbReference type="SAM" id="MobiDB-lite"/>
    </source>
</evidence>
<evidence type="ECO:0000256" key="3">
    <source>
        <dbReference type="SAM" id="Phobius"/>
    </source>
</evidence>
<evidence type="ECO:0000256" key="1">
    <source>
        <dbReference type="SAM" id="Coils"/>
    </source>
</evidence>
<dbReference type="Gene3D" id="1.20.1170.10">
    <property type="match status" value="1"/>
</dbReference>
<organism evidence="4">
    <name type="scientific">Attheya septentrionalis</name>
    <dbReference type="NCBI Taxonomy" id="420275"/>
    <lineage>
        <taxon>Eukaryota</taxon>
        <taxon>Sar</taxon>
        <taxon>Stramenopiles</taxon>
        <taxon>Ochrophyta</taxon>
        <taxon>Bacillariophyta</taxon>
        <taxon>Coscinodiscophyceae</taxon>
        <taxon>Chaetocerotophycidae</taxon>
        <taxon>Chaetocerotales</taxon>
        <taxon>Attheyaceae</taxon>
        <taxon>Attheya</taxon>
    </lineage>
</organism>
<protein>
    <submittedName>
        <fullName evidence="4">Uncharacterized protein</fullName>
    </submittedName>
</protein>
<dbReference type="EMBL" id="HBHQ01000342">
    <property type="protein sequence ID" value="CAD9808393.1"/>
    <property type="molecule type" value="Transcribed_RNA"/>
</dbReference>
<feature type="coiled-coil region" evidence="1">
    <location>
        <begin position="72"/>
        <end position="267"/>
    </location>
</feature>
<proteinExistence type="predicted"/>